<keyword evidence="2" id="KW-0812">Transmembrane</keyword>
<name>A0A9X3J4B0_9BACT</name>
<feature type="transmembrane region" description="Helical" evidence="2">
    <location>
        <begin position="359"/>
        <end position="380"/>
    </location>
</feature>
<dbReference type="SUPFAM" id="SSF82866">
    <property type="entry name" value="Multidrug efflux transporter AcrB transmembrane domain"/>
    <property type="match status" value="2"/>
</dbReference>
<evidence type="ECO:0000256" key="1">
    <source>
        <dbReference type="SAM" id="MobiDB-lite"/>
    </source>
</evidence>
<dbReference type="Gene3D" id="3.30.2090.10">
    <property type="entry name" value="Multidrug efflux transporter AcrB TolC docking domain, DN and DC subdomains"/>
    <property type="match status" value="2"/>
</dbReference>
<dbReference type="GO" id="GO:0042910">
    <property type="term" value="F:xenobiotic transmembrane transporter activity"/>
    <property type="evidence" value="ECO:0007669"/>
    <property type="project" value="TreeGrafter"/>
</dbReference>
<keyword evidence="4" id="KW-1185">Reference proteome</keyword>
<protein>
    <submittedName>
        <fullName evidence="3">Efflux RND transporter permease subunit</fullName>
    </submittedName>
</protein>
<dbReference type="Gene3D" id="3.30.70.1430">
    <property type="entry name" value="Multidrug efflux transporter AcrB pore domain"/>
    <property type="match status" value="2"/>
</dbReference>
<sequence length="1132" mass="121972">MLLAEVSIRRSIFATMLIAALMVFGFFSLPRIGVELFPNVEFPVVTATVVYPGADPETMETKVADPIEEALQSISGVKRMTSRNLEAVTQVVMEFELEVDGVQALQDVRDKISAIERDLPQGIDPPVVQKFDVGAAPILSIALAGDVPMAEMTRIAKDEVKQRLQQISGVGNVDLIGGREREIKVLVDPARMTGFGLTADDVANAVRAQSLELPAGFIKTGTSELTLKTRGEVKSAAEIADILIPGPPGAVVRIRDVAEVVDDVEDARSASFLNGNSALALVVKKQSGANVVSLAEQVREVLDEMRPDLERRGITAAVPTDNSVFVEHAIGDVKFDLILGAILTIVIILVFLHDIRATFIAALAIPTSIVATFAFMQYMGFSFNNISMLALSLSIGILVDDAIVVIENIYRHLEMGKPRMRAALDATSEIGLAVIATTLSIVAVFVPVAYMKGIIGRFFFQFGLTVSAAVLLSMLVSFTLTPMLSSRIMRQQHGHAPGLFARLFNKMFGAVERGYAGVLRWSLRWPWTTVLIALLSLFGSCALVTRVPAEFLPPEDQSQFAVNVELPTGTALEATIETSEAVAADLRANLPQIKDTFTTIGGGAVGQVNRARITVTLDRPKQRGFSQQDAMKWTRERLANVEGAMFTVDQLDPFGNDGGFRSQPIQFSIRGTDLSEVVAAAEALKGELAQTGKFVDLDTSYRGGKPEVAIAVDRNKAADLSVPIASIARTVRSLMAGDPISDLKEGSEIYDVILYMPESLRSSFESLGNIKVRSASGRLVDLSAVVRVERGEGPSEIERQNRLRQVLVLAALNDVTLGEAQQLVTDAAKRVVPAKLQTSFMGDAEVMQESFESMIFALLLAIILVYMILAAQFDSLIQPITIMVSLPLSVVGAFGGIYLAGMSLNIFSFIGLIMLMGLVTKTAILLVDFANSEREKGAVITEALVQAGTIRLRPIVMTAAATIFGMIPVALALGEGGETRAPMAVIVIGGMITSTVLTLVVVPVVYLLFDRMVTSRSMRWISFKFFGVDASKPAETLDDPLPTQVQAHAAAATPAQAPPPDLVMPVLVAEAPRPPSDDFEIEREVVFPASAASPSRRSERPGHLPLRTGSLEQVLSHRTLPPCPSCCPSPWR</sequence>
<dbReference type="EMBL" id="JAPNKE010000002">
    <property type="protein sequence ID" value="MCY1012943.1"/>
    <property type="molecule type" value="Genomic_DNA"/>
</dbReference>
<feature type="transmembrane region" description="Helical" evidence="2">
    <location>
        <begin position="430"/>
        <end position="452"/>
    </location>
</feature>
<feature type="region of interest" description="Disordered" evidence="1">
    <location>
        <begin position="1090"/>
        <end position="1109"/>
    </location>
</feature>
<dbReference type="Proteomes" id="UP001150924">
    <property type="component" value="Unassembled WGS sequence"/>
</dbReference>
<feature type="transmembrane region" description="Helical" evidence="2">
    <location>
        <begin position="12"/>
        <end position="29"/>
    </location>
</feature>
<feature type="transmembrane region" description="Helical" evidence="2">
    <location>
        <begin position="854"/>
        <end position="873"/>
    </location>
</feature>
<dbReference type="RefSeq" id="WP_267776527.1">
    <property type="nucleotide sequence ID" value="NZ_JAPNKE010000002.1"/>
</dbReference>
<dbReference type="SUPFAM" id="SSF82714">
    <property type="entry name" value="Multidrug efflux transporter AcrB TolC docking domain, DN and DC subdomains"/>
    <property type="match status" value="2"/>
</dbReference>
<dbReference type="SUPFAM" id="SSF82693">
    <property type="entry name" value="Multidrug efflux transporter AcrB pore domain, PN1, PN2, PC1 and PC2 subdomains"/>
    <property type="match status" value="3"/>
</dbReference>
<feature type="transmembrane region" description="Helical" evidence="2">
    <location>
        <begin position="955"/>
        <end position="973"/>
    </location>
</feature>
<dbReference type="AlphaFoldDB" id="A0A9X3J4B0"/>
<feature type="transmembrane region" description="Helical" evidence="2">
    <location>
        <begin position="906"/>
        <end position="927"/>
    </location>
</feature>
<feature type="transmembrane region" description="Helical" evidence="2">
    <location>
        <begin position="335"/>
        <end position="352"/>
    </location>
</feature>
<dbReference type="Pfam" id="PF00873">
    <property type="entry name" value="ACR_tran"/>
    <property type="match status" value="1"/>
</dbReference>
<feature type="transmembrane region" description="Helical" evidence="2">
    <location>
        <begin position="525"/>
        <end position="545"/>
    </location>
</feature>
<evidence type="ECO:0000313" key="3">
    <source>
        <dbReference type="EMBL" id="MCY1012943.1"/>
    </source>
</evidence>
<evidence type="ECO:0000256" key="2">
    <source>
        <dbReference type="SAM" id="Phobius"/>
    </source>
</evidence>
<dbReference type="Gene3D" id="3.30.70.1320">
    <property type="entry name" value="Multidrug efflux transporter AcrB pore domain like"/>
    <property type="match status" value="1"/>
</dbReference>
<dbReference type="InterPro" id="IPR027463">
    <property type="entry name" value="AcrB_DN_DC_subdom"/>
</dbReference>
<reference evidence="3" key="1">
    <citation type="submission" date="2022-11" db="EMBL/GenBank/DDBJ databases">
        <title>Minimal conservation of predation-associated metabolite biosynthetic gene clusters underscores biosynthetic potential of Myxococcota including descriptions for ten novel species: Archangium lansinium sp. nov., Myxococcus landrumus sp. nov., Nannocystis bai.</title>
        <authorList>
            <person name="Ahearne A."/>
            <person name="Stevens C."/>
            <person name="Phillips K."/>
        </authorList>
    </citation>
    <scope>NUCLEOTIDE SEQUENCE</scope>
    <source>
        <strain evidence="3">Na p29</strain>
    </source>
</reference>
<feature type="transmembrane region" description="Helical" evidence="2">
    <location>
        <begin position="985"/>
        <end position="1009"/>
    </location>
</feature>
<gene>
    <name evidence="3" type="ORF">OV079_46890</name>
</gene>
<dbReference type="Gene3D" id="1.20.1640.10">
    <property type="entry name" value="Multidrug efflux transporter AcrB transmembrane domain"/>
    <property type="match status" value="2"/>
</dbReference>
<keyword evidence="2" id="KW-1133">Transmembrane helix</keyword>
<dbReference type="InterPro" id="IPR001036">
    <property type="entry name" value="Acrflvin-R"/>
</dbReference>
<dbReference type="PRINTS" id="PR00702">
    <property type="entry name" value="ACRIFLAVINRP"/>
</dbReference>
<proteinExistence type="predicted"/>
<comment type="caution">
    <text evidence="3">The sequence shown here is derived from an EMBL/GenBank/DDBJ whole genome shotgun (WGS) entry which is preliminary data.</text>
</comment>
<dbReference type="Gene3D" id="3.30.70.1440">
    <property type="entry name" value="Multidrug efflux transporter AcrB pore domain"/>
    <property type="match status" value="1"/>
</dbReference>
<dbReference type="PANTHER" id="PTHR32063:SF0">
    <property type="entry name" value="SWARMING MOTILITY PROTEIN SWRC"/>
    <property type="match status" value="1"/>
</dbReference>
<dbReference type="PANTHER" id="PTHR32063">
    <property type="match status" value="1"/>
</dbReference>
<keyword evidence="2" id="KW-0472">Membrane</keyword>
<feature type="transmembrane region" description="Helical" evidence="2">
    <location>
        <begin position="880"/>
        <end position="900"/>
    </location>
</feature>
<accession>A0A9X3J4B0</accession>
<evidence type="ECO:0000313" key="4">
    <source>
        <dbReference type="Proteomes" id="UP001150924"/>
    </source>
</evidence>
<feature type="transmembrane region" description="Helical" evidence="2">
    <location>
        <begin position="386"/>
        <end position="410"/>
    </location>
</feature>
<organism evidence="3 4">
    <name type="scientific">Nannocystis pusilla</name>
    <dbReference type="NCBI Taxonomy" id="889268"/>
    <lineage>
        <taxon>Bacteria</taxon>
        <taxon>Pseudomonadati</taxon>
        <taxon>Myxococcota</taxon>
        <taxon>Polyangia</taxon>
        <taxon>Nannocystales</taxon>
        <taxon>Nannocystaceae</taxon>
        <taxon>Nannocystis</taxon>
    </lineage>
</organism>
<dbReference type="GO" id="GO:0005886">
    <property type="term" value="C:plasma membrane"/>
    <property type="evidence" value="ECO:0007669"/>
    <property type="project" value="TreeGrafter"/>
</dbReference>
<feature type="transmembrane region" description="Helical" evidence="2">
    <location>
        <begin position="458"/>
        <end position="480"/>
    </location>
</feature>